<dbReference type="Gene3D" id="1.10.10.10">
    <property type="entry name" value="Winged helix-like DNA-binding domain superfamily/Winged helix DNA-binding domain"/>
    <property type="match status" value="1"/>
</dbReference>
<feature type="compositionally biased region" description="Low complexity" evidence="1">
    <location>
        <begin position="243"/>
        <end position="260"/>
    </location>
</feature>
<comment type="caution">
    <text evidence="2">The sequence shown here is derived from an EMBL/GenBank/DDBJ whole genome shotgun (WGS) entry which is preliminary data.</text>
</comment>
<feature type="region of interest" description="Disordered" evidence="1">
    <location>
        <begin position="241"/>
        <end position="260"/>
    </location>
</feature>
<dbReference type="EMBL" id="JACHJY010000007">
    <property type="protein sequence ID" value="MBB4984211.1"/>
    <property type="molecule type" value="Genomic_DNA"/>
</dbReference>
<dbReference type="AlphaFoldDB" id="A0A7W7XE74"/>
<evidence type="ECO:0000313" key="3">
    <source>
        <dbReference type="Proteomes" id="UP000582643"/>
    </source>
</evidence>
<name>A0A7W7XE74_9ACTN</name>
<organism evidence="2 3">
    <name type="scientific">Streptomyces nymphaeiformis</name>
    <dbReference type="NCBI Taxonomy" id="2663842"/>
    <lineage>
        <taxon>Bacteria</taxon>
        <taxon>Bacillati</taxon>
        <taxon>Actinomycetota</taxon>
        <taxon>Actinomycetes</taxon>
        <taxon>Kitasatosporales</taxon>
        <taxon>Streptomycetaceae</taxon>
        <taxon>Streptomyces</taxon>
    </lineage>
</organism>
<evidence type="ECO:0000256" key="1">
    <source>
        <dbReference type="SAM" id="MobiDB-lite"/>
    </source>
</evidence>
<sequence>MPARLLALAEEFASFHDDLRLLRVGEHLSREIAEALATRAGAISWYVQDVQKAAVRIRLPLTPVAHDVYIRMTLLATQAATAADDLRITESLLRTLSAEEMAQRPGGRTKHVQDTLIEAGRHVDAARTLTALGAPDLVGAAADLAGAVRAQHGAEPAAVMSSSQYRCLLAVAQGYVSVDARTVEEAWLRLDRLSMATVRSLEARNWVTRAPHPLDTSLSVRLYLTDAGRVALASRLGRPPAPASNRLAAPAAQPARTRLR</sequence>
<proteinExistence type="predicted"/>
<dbReference type="Proteomes" id="UP000582643">
    <property type="component" value="Unassembled WGS sequence"/>
</dbReference>
<keyword evidence="3" id="KW-1185">Reference proteome</keyword>
<protein>
    <submittedName>
        <fullName evidence="2">Uncharacterized protein</fullName>
    </submittedName>
</protein>
<gene>
    <name evidence="2" type="ORF">GGE06_005157</name>
</gene>
<accession>A0A7W7XE74</accession>
<reference evidence="2 3" key="1">
    <citation type="submission" date="2020-08" db="EMBL/GenBank/DDBJ databases">
        <title>Genomic Encyclopedia of Type Strains, Phase III (KMG-III): the genomes of soil and plant-associated and newly described type strains.</title>
        <authorList>
            <person name="Whitman W."/>
        </authorList>
    </citation>
    <scope>NUCLEOTIDE SEQUENCE [LARGE SCALE GENOMIC DNA]</scope>
    <source>
        <strain evidence="2 3">SFB5A</strain>
    </source>
</reference>
<dbReference type="InterPro" id="IPR036388">
    <property type="entry name" value="WH-like_DNA-bd_sf"/>
</dbReference>
<dbReference type="RefSeq" id="WP_184931847.1">
    <property type="nucleotide sequence ID" value="NZ_JACHJY010000007.1"/>
</dbReference>
<evidence type="ECO:0000313" key="2">
    <source>
        <dbReference type="EMBL" id="MBB4984211.1"/>
    </source>
</evidence>